<keyword evidence="3" id="KW-1185">Reference proteome</keyword>
<reference evidence="2 3" key="1">
    <citation type="submission" date="2024-03" db="EMBL/GenBank/DDBJ databases">
        <title>The Acrasis kona genome and developmental transcriptomes reveal deep origins of eukaryotic multicellular pathways.</title>
        <authorList>
            <person name="Sheikh S."/>
            <person name="Fu C.-J."/>
            <person name="Brown M.W."/>
            <person name="Baldauf S.L."/>
        </authorList>
    </citation>
    <scope>NUCLEOTIDE SEQUENCE [LARGE SCALE GENOMIC DNA]</scope>
    <source>
        <strain evidence="2 3">ATCC MYA-3509</strain>
    </source>
</reference>
<protein>
    <recommendedName>
        <fullName evidence="1">DUF7642 domain-containing protein</fullName>
    </recommendedName>
</protein>
<gene>
    <name evidence="2" type="ORF">AKO1_000451</name>
</gene>
<accession>A0AAW2Z6V0</accession>
<dbReference type="EMBL" id="JAOPGA020001088">
    <property type="protein sequence ID" value="KAL0484947.1"/>
    <property type="molecule type" value="Genomic_DNA"/>
</dbReference>
<name>A0AAW2Z6V0_9EUKA</name>
<comment type="caution">
    <text evidence="2">The sequence shown here is derived from an EMBL/GenBank/DDBJ whole genome shotgun (WGS) entry which is preliminary data.</text>
</comment>
<dbReference type="InterPro" id="IPR056059">
    <property type="entry name" value="DUF7642"/>
</dbReference>
<dbReference type="Proteomes" id="UP001431209">
    <property type="component" value="Unassembled WGS sequence"/>
</dbReference>
<feature type="domain" description="DUF7642" evidence="1">
    <location>
        <begin position="15"/>
        <end position="104"/>
    </location>
</feature>
<evidence type="ECO:0000313" key="2">
    <source>
        <dbReference type="EMBL" id="KAL0484947.1"/>
    </source>
</evidence>
<proteinExistence type="predicted"/>
<feature type="non-terminal residue" evidence="2">
    <location>
        <position position="1"/>
    </location>
</feature>
<dbReference type="Pfam" id="PF24649">
    <property type="entry name" value="DUF7642"/>
    <property type="match status" value="1"/>
</dbReference>
<evidence type="ECO:0000259" key="1">
    <source>
        <dbReference type="Pfam" id="PF24649"/>
    </source>
</evidence>
<organism evidence="2 3">
    <name type="scientific">Acrasis kona</name>
    <dbReference type="NCBI Taxonomy" id="1008807"/>
    <lineage>
        <taxon>Eukaryota</taxon>
        <taxon>Discoba</taxon>
        <taxon>Heterolobosea</taxon>
        <taxon>Tetramitia</taxon>
        <taxon>Eutetramitia</taxon>
        <taxon>Acrasidae</taxon>
        <taxon>Acrasis</taxon>
    </lineage>
</organism>
<evidence type="ECO:0000313" key="3">
    <source>
        <dbReference type="Proteomes" id="UP001431209"/>
    </source>
</evidence>
<sequence>GNHRITNQRSLLNTFKRRRCFITKHQVVYKQEIPSCFCALYNSTENHVQLQNVVDVVTYQSFIQKWFKTATITLKTSGGGAGELGQDMYLTGVEDVTNVKRTLLDLSASLKRGEDVSGYVANQQPMYYTTIGNQQYMSSNQDNANVFINISESLVRIEHMMKQSYSKQQQVMI</sequence>
<dbReference type="AlphaFoldDB" id="A0AAW2Z6V0"/>